<dbReference type="InterPro" id="IPR019734">
    <property type="entry name" value="TPR_rpt"/>
</dbReference>
<dbReference type="OrthoDB" id="6072288at2"/>
<organism evidence="4 5">
    <name type="scientific">Isoalcanivorax pacificus W11-5</name>
    <dbReference type="NCBI Taxonomy" id="391936"/>
    <lineage>
        <taxon>Bacteria</taxon>
        <taxon>Pseudomonadati</taxon>
        <taxon>Pseudomonadota</taxon>
        <taxon>Gammaproteobacteria</taxon>
        <taxon>Oceanospirillales</taxon>
        <taxon>Alcanivoracaceae</taxon>
        <taxon>Isoalcanivorax</taxon>
    </lineage>
</organism>
<feature type="repeat" description="TPR" evidence="1">
    <location>
        <begin position="103"/>
        <end position="136"/>
    </location>
</feature>
<evidence type="ECO:0000256" key="1">
    <source>
        <dbReference type="PROSITE-ProRule" id="PRU00339"/>
    </source>
</evidence>
<feature type="coiled-coil region" evidence="2">
    <location>
        <begin position="542"/>
        <end position="569"/>
    </location>
</feature>
<evidence type="ECO:0000256" key="2">
    <source>
        <dbReference type="SAM" id="Coils"/>
    </source>
</evidence>
<accession>A0A0B4XRT9</accession>
<evidence type="ECO:0000313" key="5">
    <source>
        <dbReference type="Proteomes" id="UP000006764"/>
    </source>
</evidence>
<dbReference type="PANTHER" id="PTHR12558">
    <property type="entry name" value="CELL DIVISION CYCLE 16,23,27"/>
    <property type="match status" value="1"/>
</dbReference>
<feature type="chain" id="PRO_5002099086" description="Tetratricopeptide repeat protein" evidence="3">
    <location>
        <begin position="20"/>
        <end position="609"/>
    </location>
</feature>
<dbReference type="KEGG" id="apac:S7S_15265"/>
<keyword evidence="1" id="KW-0802">TPR repeat</keyword>
<name>A0A0B4XRT9_9GAMM</name>
<protein>
    <recommendedName>
        <fullName evidence="6">Tetratricopeptide repeat protein</fullName>
    </recommendedName>
</protein>
<dbReference type="RefSeq" id="WP_008733566.1">
    <property type="nucleotide sequence ID" value="NZ_CP004387.1"/>
</dbReference>
<dbReference type="AlphaFoldDB" id="A0A0B4XRT9"/>
<proteinExistence type="predicted"/>
<sequence>MRRVLALLLLALWPAAAPASALHAAHRVEDPAYGQILYDYFQQQYFAALTTTLVALDSNALPTQRDRARVMLGVLYLAYDMPQDAEEVFGALLTEDIDPSLSTRIWIHLAELYYRRAQPEQALALLDQRVTQVPDDLRENYHALRTRILMRLGRYDDTLDALAQLDTGSRLNAYLKYNLAVSRINAGQGEAGLLSLRELTALPPGDAEINAIKDRALLALGVHHLRQGEPEQAAYYMGFARLDGPYAELSLLLHARAALDQDAPARALGSLQQLVARPMQYEPVQEGALLLPGVYEDLGDYSAAEQGYRNAIEGYTAHYRYLGTLAEQIRAGGWFAELLGEVPWSTAMDPLPPLVPERVESFVSFRALFASHAFHAAWRNYHELLRQRRLLTRWRAALPAMEQLLAAHETRHQERVPQAHALLAEVDAARLEQQLQHLFERLDAAVQDNDWRAFGDEKETRLLAALTEARALAEKWGDRVRPNVREKLAFYEGLLAWDLQDDQVPRQWQHRKLLNEAQRLLQDTDALRGRVARAATDDSGRLAQWRSALTDLTRAVDELDARGEQLMQRQQVAIEALALEWIARERPRLNGLAAQAWMALSDVQARAAR</sequence>
<keyword evidence="2" id="KW-0175">Coiled coil</keyword>
<dbReference type="STRING" id="391936.S7S_15265"/>
<dbReference type="EMBL" id="CP004387">
    <property type="protein sequence ID" value="AJD49465.1"/>
    <property type="molecule type" value="Genomic_DNA"/>
</dbReference>
<keyword evidence="3" id="KW-0732">Signal</keyword>
<evidence type="ECO:0000313" key="4">
    <source>
        <dbReference type="EMBL" id="AJD49465.1"/>
    </source>
</evidence>
<dbReference type="InterPro" id="IPR011990">
    <property type="entry name" value="TPR-like_helical_dom_sf"/>
</dbReference>
<gene>
    <name evidence="4" type="ORF">S7S_15265</name>
</gene>
<dbReference type="Gene3D" id="1.25.40.10">
    <property type="entry name" value="Tetratricopeptide repeat domain"/>
    <property type="match status" value="1"/>
</dbReference>
<dbReference type="Pfam" id="PF14559">
    <property type="entry name" value="TPR_19"/>
    <property type="match status" value="1"/>
</dbReference>
<keyword evidence="5" id="KW-1185">Reference proteome</keyword>
<dbReference type="PROSITE" id="PS50005">
    <property type="entry name" value="TPR"/>
    <property type="match status" value="1"/>
</dbReference>
<reference evidence="4 5" key="1">
    <citation type="journal article" date="2012" name="J. Bacteriol.">
        <title>Genome sequence of an alkane-degrading bacterium, Alcanivorax pacificus type strain W11-5, isolated from deep sea sediment.</title>
        <authorList>
            <person name="Lai Q."/>
            <person name="Shao Z."/>
        </authorList>
    </citation>
    <scope>NUCLEOTIDE SEQUENCE [LARGE SCALE GENOMIC DNA]</scope>
    <source>
        <strain evidence="4 5">W11-5</strain>
    </source>
</reference>
<dbReference type="SUPFAM" id="SSF48452">
    <property type="entry name" value="TPR-like"/>
    <property type="match status" value="1"/>
</dbReference>
<dbReference type="PANTHER" id="PTHR12558:SF13">
    <property type="entry name" value="CELL DIVISION CYCLE PROTEIN 27 HOMOLOG"/>
    <property type="match status" value="1"/>
</dbReference>
<evidence type="ECO:0000256" key="3">
    <source>
        <dbReference type="SAM" id="SignalP"/>
    </source>
</evidence>
<evidence type="ECO:0008006" key="6">
    <source>
        <dbReference type="Google" id="ProtNLM"/>
    </source>
</evidence>
<dbReference type="Proteomes" id="UP000006764">
    <property type="component" value="Chromosome"/>
</dbReference>
<feature type="signal peptide" evidence="3">
    <location>
        <begin position="1"/>
        <end position="19"/>
    </location>
</feature>
<dbReference type="HOGENOM" id="CLU_029512_0_0_6"/>